<reference evidence="5 6" key="1">
    <citation type="submission" date="2021-03" db="EMBL/GenBank/DDBJ databases">
        <title>Sequencing the genomes of 1000 actinobacteria strains.</title>
        <authorList>
            <person name="Klenk H.-P."/>
        </authorList>
    </citation>
    <scope>NUCLEOTIDE SEQUENCE [LARGE SCALE GENOMIC DNA]</scope>
    <source>
        <strain evidence="5 6">DSM 12936</strain>
    </source>
</reference>
<evidence type="ECO:0000256" key="1">
    <source>
        <dbReference type="ARBA" id="ARBA00023015"/>
    </source>
</evidence>
<evidence type="ECO:0000313" key="5">
    <source>
        <dbReference type="EMBL" id="MBP2418434.1"/>
    </source>
</evidence>
<dbReference type="PROSITE" id="PS51118">
    <property type="entry name" value="HTH_HXLR"/>
    <property type="match status" value="1"/>
</dbReference>
<dbReference type="Pfam" id="PF01638">
    <property type="entry name" value="HxlR"/>
    <property type="match status" value="1"/>
</dbReference>
<dbReference type="InterPro" id="IPR036390">
    <property type="entry name" value="WH_DNA-bd_sf"/>
</dbReference>
<evidence type="ECO:0000313" key="6">
    <source>
        <dbReference type="Proteomes" id="UP000758168"/>
    </source>
</evidence>
<feature type="domain" description="HTH hxlR-type" evidence="4">
    <location>
        <begin position="15"/>
        <end position="114"/>
    </location>
</feature>
<keyword evidence="6" id="KW-1185">Reference proteome</keyword>
<comment type="caution">
    <text evidence="5">The sequence shown here is derived from an EMBL/GenBank/DDBJ whole genome shotgun (WGS) entry which is preliminary data.</text>
</comment>
<gene>
    <name evidence="5" type="ORF">JOF54_003356</name>
</gene>
<organism evidence="5 6">
    <name type="scientific">Microlunatus capsulatus</name>
    <dbReference type="NCBI Taxonomy" id="99117"/>
    <lineage>
        <taxon>Bacteria</taxon>
        <taxon>Bacillati</taxon>
        <taxon>Actinomycetota</taxon>
        <taxon>Actinomycetes</taxon>
        <taxon>Propionibacteriales</taxon>
        <taxon>Propionibacteriaceae</taxon>
        <taxon>Microlunatus</taxon>
    </lineage>
</organism>
<dbReference type="InterPro" id="IPR002577">
    <property type="entry name" value="HTH_HxlR"/>
</dbReference>
<dbReference type="Gene3D" id="1.10.10.10">
    <property type="entry name" value="Winged helix-like DNA-binding domain superfamily/Winged helix DNA-binding domain"/>
    <property type="match status" value="1"/>
</dbReference>
<evidence type="ECO:0000256" key="3">
    <source>
        <dbReference type="ARBA" id="ARBA00023163"/>
    </source>
</evidence>
<evidence type="ECO:0000259" key="4">
    <source>
        <dbReference type="PROSITE" id="PS51118"/>
    </source>
</evidence>
<protein>
    <submittedName>
        <fullName evidence="5">DNA-binding HxlR family transcriptional regulator</fullName>
    </submittedName>
</protein>
<dbReference type="Proteomes" id="UP000758168">
    <property type="component" value="Unassembled WGS sequence"/>
</dbReference>
<name>A0ABS4ZBJ6_9ACTN</name>
<dbReference type="RefSeq" id="WP_210057919.1">
    <property type="nucleotide sequence ID" value="NZ_BAAAMH010000002.1"/>
</dbReference>
<keyword evidence="3" id="KW-0804">Transcription</keyword>
<proteinExistence type="predicted"/>
<sequence>MDAEEQDRRDVAARCSIARTLEVVGQKWTLLVVREAFLGVTRFADFRSRLGVAPDVLAARLAVLVEHGVLERRRYRAPGERERDEYVLSPAGEELLPVLSAMLAWGDAHRPTGRPPVGLSVERATGQPVRLAHVRPDGTVLGTGAVQLVRRAS</sequence>
<keyword evidence="1" id="KW-0805">Transcription regulation</keyword>
<accession>A0ABS4ZBJ6</accession>
<keyword evidence="2 5" id="KW-0238">DNA-binding</keyword>
<dbReference type="PANTHER" id="PTHR33204">
    <property type="entry name" value="TRANSCRIPTIONAL REGULATOR, MARR FAMILY"/>
    <property type="match status" value="1"/>
</dbReference>
<dbReference type="GO" id="GO:0003677">
    <property type="term" value="F:DNA binding"/>
    <property type="evidence" value="ECO:0007669"/>
    <property type="project" value="UniProtKB-KW"/>
</dbReference>
<dbReference type="InterPro" id="IPR036388">
    <property type="entry name" value="WH-like_DNA-bd_sf"/>
</dbReference>
<dbReference type="EMBL" id="JAGIOB010000001">
    <property type="protein sequence ID" value="MBP2418434.1"/>
    <property type="molecule type" value="Genomic_DNA"/>
</dbReference>
<dbReference type="PANTHER" id="PTHR33204:SF18">
    <property type="entry name" value="TRANSCRIPTIONAL REGULATORY PROTEIN"/>
    <property type="match status" value="1"/>
</dbReference>
<evidence type="ECO:0000256" key="2">
    <source>
        <dbReference type="ARBA" id="ARBA00023125"/>
    </source>
</evidence>
<dbReference type="SUPFAM" id="SSF46785">
    <property type="entry name" value="Winged helix' DNA-binding domain"/>
    <property type="match status" value="1"/>
</dbReference>